<evidence type="ECO:0000313" key="3">
    <source>
        <dbReference type="Proteomes" id="UP001152320"/>
    </source>
</evidence>
<dbReference type="EMBL" id="JAIZAY010000001">
    <property type="protein sequence ID" value="KAJ8050146.1"/>
    <property type="molecule type" value="Genomic_DNA"/>
</dbReference>
<accession>A0A9Q1HLQ7</accession>
<dbReference type="AlphaFoldDB" id="A0A9Q1HLQ7"/>
<dbReference type="InterPro" id="IPR046700">
    <property type="entry name" value="DUF6570"/>
</dbReference>
<dbReference type="Proteomes" id="UP001152320">
    <property type="component" value="Chromosome 1"/>
</dbReference>
<organism evidence="2 3">
    <name type="scientific">Holothuria leucospilota</name>
    <name type="common">Black long sea cucumber</name>
    <name type="synonym">Mertensiothuria leucospilota</name>
    <dbReference type="NCBI Taxonomy" id="206669"/>
    <lineage>
        <taxon>Eukaryota</taxon>
        <taxon>Metazoa</taxon>
        <taxon>Echinodermata</taxon>
        <taxon>Eleutherozoa</taxon>
        <taxon>Echinozoa</taxon>
        <taxon>Holothuroidea</taxon>
        <taxon>Aspidochirotacea</taxon>
        <taxon>Aspidochirotida</taxon>
        <taxon>Holothuriidae</taxon>
        <taxon>Holothuria</taxon>
    </lineage>
</organism>
<dbReference type="Pfam" id="PF20209">
    <property type="entry name" value="DUF6570"/>
    <property type="match status" value="1"/>
</dbReference>
<proteinExistence type="predicted"/>
<protein>
    <recommendedName>
        <fullName evidence="1">DUF6570 domain-containing protein</fullName>
    </recommendedName>
</protein>
<comment type="caution">
    <text evidence="2">The sequence shown here is derived from an EMBL/GenBank/DDBJ whole genome shotgun (WGS) entry which is preliminary data.</text>
</comment>
<feature type="domain" description="DUF6570" evidence="1">
    <location>
        <begin position="55"/>
        <end position="124"/>
    </location>
</feature>
<gene>
    <name evidence="2" type="ORF">HOLleu_03234</name>
</gene>
<name>A0A9Q1HLQ7_HOLLE</name>
<sequence length="129" mass="14581">MYRHSVTSVTLEKLQKSENAEVFEEKNLVYSVAGKLWLCNTCKSSIQKGNILCQSVYSNLALEQIPQELEQLNEMEARLISLRIPFMKMVALARGGQQSIHGPAVNVPAILNVVCSLLPRPPSEWHWYP</sequence>
<evidence type="ECO:0000259" key="1">
    <source>
        <dbReference type="Pfam" id="PF20209"/>
    </source>
</evidence>
<keyword evidence="3" id="KW-1185">Reference proteome</keyword>
<dbReference type="OrthoDB" id="8123539at2759"/>
<reference evidence="2" key="1">
    <citation type="submission" date="2021-10" db="EMBL/GenBank/DDBJ databases">
        <title>Tropical sea cucumber genome reveals ecological adaptation and Cuvierian tubules defense mechanism.</title>
        <authorList>
            <person name="Chen T."/>
        </authorList>
    </citation>
    <scope>NUCLEOTIDE SEQUENCE</scope>
    <source>
        <strain evidence="2">Nanhai2018</strain>
        <tissue evidence="2">Muscle</tissue>
    </source>
</reference>
<evidence type="ECO:0000313" key="2">
    <source>
        <dbReference type="EMBL" id="KAJ8050146.1"/>
    </source>
</evidence>